<proteinExistence type="predicted"/>
<accession>A0AAU7TF07</accession>
<gene>
    <name evidence="2" type="ORF">ABN611_02345</name>
</gene>
<reference evidence="2" key="1">
    <citation type="submission" date="2024-06" db="EMBL/GenBank/DDBJ databases">
        <title>Kribbella sp. strain HUAS MG21 genome sequences.</title>
        <authorList>
            <person name="Mo P."/>
        </authorList>
    </citation>
    <scope>NUCLEOTIDE SEQUENCE</scope>
    <source>
        <strain evidence="2">HUAS MG21</strain>
    </source>
</reference>
<evidence type="ECO:0000313" key="2">
    <source>
        <dbReference type="EMBL" id="XBV25264.1"/>
    </source>
</evidence>
<keyword evidence="1" id="KW-0812">Transmembrane</keyword>
<keyword evidence="1" id="KW-1133">Transmembrane helix</keyword>
<feature type="transmembrane region" description="Helical" evidence="1">
    <location>
        <begin position="67"/>
        <end position="88"/>
    </location>
</feature>
<protein>
    <submittedName>
        <fullName evidence="2">Uncharacterized protein</fullName>
    </submittedName>
</protein>
<evidence type="ECO:0000256" key="1">
    <source>
        <dbReference type="SAM" id="Phobius"/>
    </source>
</evidence>
<dbReference type="EMBL" id="CP158165">
    <property type="protein sequence ID" value="XBV25264.1"/>
    <property type="molecule type" value="Genomic_DNA"/>
</dbReference>
<sequence length="101" mass="9841">MPTTVSGAGLTVITLNKILGGAGLALLLGGVLLGFRTVAAGGAECGSAFRPAAGITPMACDNALNGASTLTIAVLIAGVLCLIGSVAVKLVRDRAHEQVVA</sequence>
<name>A0AAU7TF07_9ACTN</name>
<dbReference type="RefSeq" id="WP_350278078.1">
    <property type="nucleotide sequence ID" value="NZ_CP158165.1"/>
</dbReference>
<dbReference type="AlphaFoldDB" id="A0AAU7TF07"/>
<organism evidence="2">
    <name type="scientific">Kribbella sp. HUAS MG21</name>
    <dbReference type="NCBI Taxonomy" id="3160966"/>
    <lineage>
        <taxon>Bacteria</taxon>
        <taxon>Bacillati</taxon>
        <taxon>Actinomycetota</taxon>
        <taxon>Actinomycetes</taxon>
        <taxon>Propionibacteriales</taxon>
        <taxon>Kribbellaceae</taxon>
        <taxon>Kribbella</taxon>
    </lineage>
</organism>
<keyword evidence="1" id="KW-0472">Membrane</keyword>